<evidence type="ECO:0000313" key="5">
    <source>
        <dbReference type="Proteomes" id="UP000094622"/>
    </source>
</evidence>
<dbReference type="Pfam" id="PF00353">
    <property type="entry name" value="HemolysinCabind"/>
    <property type="match status" value="7"/>
</dbReference>
<sequence length="611" mass="62254">MDHLFGGNEGDFLSGGSDDDTLYGEAGNDTLDGGSGYDTLHGGAGKDKLYGGADSDTYYINAAEGDEVYENANGGLDHVFVTGSLYTLTANVERGTLYTAGGTLTGNAENNHLFGSTGNETLYGLGGHDTLDGGIGADTFYGGAGDDTFIVENVGDKVIEYSGGGVDTVITQLGNYTLGDHVENLKRGNDGAGKLTGNGGANTITGNINGDTIDGGAGQDVMIGGKGNDFYYVDDLGDSVIEKAGEGLDEVFASTAVYTMTDHVEQLHVTYTGGQISYGNGIDNWIDGNTGNDQMFGYAGKDKLVGEGGDDLLYGGSEDDALDGGEGEDLLDGGTGADTMLGGIGDDTYMVDDAGDKVVEMPDGGFDVVNASTSYTLGNYQIEELVLTGANAIDGTGNGGINHIVGNNAANVLDGQFGADTLEGKDGNDTYVVDNVGDKTVETADQGIDTVLASASFSLKGQYVENLTLTGDGDINGTGNKLDNTIKGNGAANVLDGAEGADSLEGGAGADQFVFSTKLGASNIDTIVDFKAVDDTILLDDAIFKTLDLGALAAGEFRIGAAAKDADDHVIYAKGTGALYYDADGNGAGAAIQFATLDTGLSLTSADFLVI</sequence>
<protein>
    <submittedName>
        <fullName evidence="4">Bifunctional hemolysin/adenylate cyclase</fullName>
    </submittedName>
</protein>
<dbReference type="InterPro" id="IPR018511">
    <property type="entry name" value="Hemolysin-typ_Ca-bd_CS"/>
</dbReference>
<evidence type="ECO:0000256" key="2">
    <source>
        <dbReference type="ARBA" id="ARBA00022525"/>
    </source>
</evidence>
<dbReference type="PRINTS" id="PR00313">
    <property type="entry name" value="CABNDNGRPT"/>
</dbReference>
<evidence type="ECO:0000256" key="3">
    <source>
        <dbReference type="SAM" id="MobiDB-lite"/>
    </source>
</evidence>
<dbReference type="PANTHER" id="PTHR38340:SF1">
    <property type="entry name" value="S-LAYER PROTEIN"/>
    <property type="match status" value="1"/>
</dbReference>
<dbReference type="AlphaFoldDB" id="A0A1E3H8I7"/>
<dbReference type="Gene3D" id="2.150.10.10">
    <property type="entry name" value="Serralysin-like metalloprotease, C-terminal"/>
    <property type="match status" value="4"/>
</dbReference>
<evidence type="ECO:0000313" key="4">
    <source>
        <dbReference type="EMBL" id="ODN72647.1"/>
    </source>
</evidence>
<feature type="region of interest" description="Disordered" evidence="3">
    <location>
        <begin position="1"/>
        <end position="27"/>
    </location>
</feature>
<keyword evidence="5" id="KW-1185">Reference proteome</keyword>
<dbReference type="Proteomes" id="UP000094622">
    <property type="component" value="Unassembled WGS sequence"/>
</dbReference>
<dbReference type="EMBL" id="MCRJ01000001">
    <property type="protein sequence ID" value="ODN72647.1"/>
    <property type="molecule type" value="Genomic_DNA"/>
</dbReference>
<dbReference type="SUPFAM" id="SSF51120">
    <property type="entry name" value="beta-Roll"/>
    <property type="match status" value="5"/>
</dbReference>
<dbReference type="InterPro" id="IPR001343">
    <property type="entry name" value="Hemolysn_Ca-bd"/>
</dbReference>
<gene>
    <name evidence="4" type="primary">cya_1</name>
    <name evidence="4" type="ORF">A6302_00140</name>
</gene>
<dbReference type="GO" id="GO:0005509">
    <property type="term" value="F:calcium ion binding"/>
    <property type="evidence" value="ECO:0007669"/>
    <property type="project" value="InterPro"/>
</dbReference>
<dbReference type="InterPro" id="IPR011049">
    <property type="entry name" value="Serralysin-like_metalloprot_C"/>
</dbReference>
<name>A0A1E3H8I7_9HYPH</name>
<proteinExistence type="predicted"/>
<reference evidence="4 5" key="1">
    <citation type="submission" date="2016-07" db="EMBL/GenBank/DDBJ databases">
        <title>Draft Genome Sequence of Methylobrevis pamukkalensis PK2.</title>
        <authorList>
            <person name="Vasilenko O.V."/>
            <person name="Doronina N.V."/>
            <person name="Shmareva M.N."/>
            <person name="Tarlachkov S.V."/>
            <person name="Mustakhimov I."/>
            <person name="Trotsenko Y.A."/>
        </authorList>
    </citation>
    <scope>NUCLEOTIDE SEQUENCE [LARGE SCALE GENOMIC DNA]</scope>
    <source>
        <strain evidence="4 5">PK2</strain>
    </source>
</reference>
<dbReference type="PROSITE" id="PS00330">
    <property type="entry name" value="HEMOLYSIN_CALCIUM"/>
    <property type="match status" value="3"/>
</dbReference>
<dbReference type="PATRIC" id="fig|1439726.3.peg.145"/>
<comment type="subcellular location">
    <subcellularLocation>
        <location evidence="1">Secreted</location>
    </subcellularLocation>
</comment>
<dbReference type="InterPro" id="IPR050557">
    <property type="entry name" value="RTX_toxin/Mannuronan_C5-epim"/>
</dbReference>
<keyword evidence="2" id="KW-0964">Secreted</keyword>
<evidence type="ECO:0000256" key="1">
    <source>
        <dbReference type="ARBA" id="ARBA00004613"/>
    </source>
</evidence>
<dbReference type="GO" id="GO:0005576">
    <property type="term" value="C:extracellular region"/>
    <property type="evidence" value="ECO:0007669"/>
    <property type="project" value="UniProtKB-SubCell"/>
</dbReference>
<comment type="caution">
    <text evidence="4">The sequence shown here is derived from an EMBL/GenBank/DDBJ whole genome shotgun (WGS) entry which is preliminary data.</text>
</comment>
<organism evidence="4 5">
    <name type="scientific">Methylobrevis pamukkalensis</name>
    <dbReference type="NCBI Taxonomy" id="1439726"/>
    <lineage>
        <taxon>Bacteria</taxon>
        <taxon>Pseudomonadati</taxon>
        <taxon>Pseudomonadota</taxon>
        <taxon>Alphaproteobacteria</taxon>
        <taxon>Hyphomicrobiales</taxon>
        <taxon>Pleomorphomonadaceae</taxon>
        <taxon>Methylobrevis</taxon>
    </lineage>
</organism>
<accession>A0A1E3H8I7</accession>
<dbReference type="PANTHER" id="PTHR38340">
    <property type="entry name" value="S-LAYER PROTEIN"/>
    <property type="match status" value="1"/>
</dbReference>
<dbReference type="OrthoDB" id="8010440at2"/>